<organism evidence="2 3">
    <name type="scientific">Anaeromassilibacillus senegalensis</name>
    <dbReference type="NCBI Taxonomy" id="1673717"/>
    <lineage>
        <taxon>Bacteria</taxon>
        <taxon>Bacillati</taxon>
        <taxon>Bacillota</taxon>
        <taxon>Clostridia</taxon>
        <taxon>Eubacteriales</taxon>
        <taxon>Acutalibacteraceae</taxon>
        <taxon>Anaeromassilibacillus</taxon>
    </lineage>
</organism>
<reference evidence="2 3" key="1">
    <citation type="submission" date="2020-12" db="EMBL/GenBank/DDBJ databases">
        <title>Whole genome sequences of gut porcine anaerobes.</title>
        <authorList>
            <person name="Kubasova T."/>
            <person name="Jahodarova E."/>
            <person name="Rychlik I."/>
        </authorList>
    </citation>
    <scope>NUCLEOTIDE SEQUENCE [LARGE SCALE GENOMIC DNA]</scope>
    <source>
        <strain evidence="2 3">An867</strain>
    </source>
</reference>
<sequence length="58" mass="6237">MNKPRCCANSCFKDRRLRCLCAVSFGLGMVLSCVCPTGLILFIAAVIMVALGIAIIRC</sequence>
<protein>
    <submittedName>
        <fullName evidence="2">Uncharacterized protein</fullName>
    </submittedName>
</protein>
<keyword evidence="1" id="KW-1133">Transmembrane helix</keyword>
<name>A0ABS9CKC1_9FIRM</name>
<dbReference type="RefSeq" id="WP_235322587.1">
    <property type="nucleotide sequence ID" value="NZ_JAFBIT010000001.1"/>
</dbReference>
<proteinExistence type="predicted"/>
<keyword evidence="1" id="KW-0472">Membrane</keyword>
<keyword evidence="3" id="KW-1185">Reference proteome</keyword>
<comment type="caution">
    <text evidence="2">The sequence shown here is derived from an EMBL/GenBank/DDBJ whole genome shotgun (WGS) entry which is preliminary data.</text>
</comment>
<gene>
    <name evidence="2" type="ORF">JQM67_03030</name>
</gene>
<evidence type="ECO:0000313" key="3">
    <source>
        <dbReference type="Proteomes" id="UP001299220"/>
    </source>
</evidence>
<feature type="transmembrane region" description="Helical" evidence="1">
    <location>
        <begin position="23"/>
        <end position="56"/>
    </location>
</feature>
<keyword evidence="1" id="KW-0812">Transmembrane</keyword>
<dbReference type="EMBL" id="JAFBIT010000001">
    <property type="protein sequence ID" value="MCF2651576.1"/>
    <property type="molecule type" value="Genomic_DNA"/>
</dbReference>
<dbReference type="PROSITE" id="PS51257">
    <property type="entry name" value="PROKAR_LIPOPROTEIN"/>
    <property type="match status" value="1"/>
</dbReference>
<evidence type="ECO:0000313" key="2">
    <source>
        <dbReference type="EMBL" id="MCF2651576.1"/>
    </source>
</evidence>
<dbReference type="Proteomes" id="UP001299220">
    <property type="component" value="Unassembled WGS sequence"/>
</dbReference>
<evidence type="ECO:0000256" key="1">
    <source>
        <dbReference type="SAM" id="Phobius"/>
    </source>
</evidence>
<accession>A0ABS9CKC1</accession>